<evidence type="ECO:0000256" key="3">
    <source>
        <dbReference type="ARBA" id="ARBA00022723"/>
    </source>
</evidence>
<evidence type="ECO:0000256" key="5">
    <source>
        <dbReference type="ARBA" id="ARBA00023004"/>
    </source>
</evidence>
<comment type="caution">
    <text evidence="8">The sequence shown here is derived from an EMBL/GenBank/DDBJ whole genome shotgun (WGS) entry which is preliminary data.</text>
</comment>
<comment type="similarity">
    <text evidence="1">Belongs to the desulfoferrodoxin family.</text>
</comment>
<dbReference type="InterPro" id="IPR036073">
    <property type="entry name" value="Desulfoferrodoxin_Fe-bd_dom_sf"/>
</dbReference>
<dbReference type="GO" id="GO:0005506">
    <property type="term" value="F:iron ion binding"/>
    <property type="evidence" value="ECO:0007669"/>
    <property type="project" value="InterPro"/>
</dbReference>
<dbReference type="PANTHER" id="PTHR36541:SF1">
    <property type="entry name" value="SUPEROXIDE REDUCTASE-RELATED"/>
    <property type="match status" value="1"/>
</dbReference>
<dbReference type="Proteomes" id="UP000091929">
    <property type="component" value="Unassembled WGS sequence"/>
</dbReference>
<dbReference type="CDD" id="cd03172">
    <property type="entry name" value="SORL_classII"/>
    <property type="match status" value="1"/>
</dbReference>
<keyword evidence="4" id="KW-0249">Electron transport</keyword>
<dbReference type="Gene3D" id="2.60.40.730">
    <property type="entry name" value="SOR catalytic domain"/>
    <property type="match status" value="1"/>
</dbReference>
<protein>
    <submittedName>
        <fullName evidence="8">Superoxide reductase</fullName>
        <ecNumber evidence="8">1.15.1.2</ecNumber>
    </submittedName>
</protein>
<keyword evidence="2" id="KW-0813">Transport</keyword>
<dbReference type="NCBIfam" id="TIGR00332">
    <property type="entry name" value="neela_ferrous"/>
    <property type="match status" value="1"/>
</dbReference>
<dbReference type="EC" id="1.15.1.2" evidence="8"/>
<organism evidence="8 10">
    <name type="scientific">Candidatus Methanofastidiosum methylothiophilum</name>
    <dbReference type="NCBI Taxonomy" id="1705564"/>
    <lineage>
        <taxon>Archaea</taxon>
        <taxon>Methanobacteriati</taxon>
        <taxon>Methanobacteriota</taxon>
        <taxon>Stenosarchaea group</taxon>
        <taxon>Candidatus Methanofastidiosia</taxon>
        <taxon>Candidatus Methanofastidiosales</taxon>
        <taxon>Candidatus Methanofastidiosaceae</taxon>
        <taxon>Candidatus Methanofastidiosum</taxon>
    </lineage>
</organism>
<keyword evidence="3" id="KW-0479">Metal-binding</keyword>
<dbReference type="Pfam" id="PF01880">
    <property type="entry name" value="Desulfoferrodox"/>
    <property type="match status" value="1"/>
</dbReference>
<dbReference type="GO" id="GO:0050605">
    <property type="term" value="F:superoxide reductase activity"/>
    <property type="evidence" value="ECO:0007669"/>
    <property type="project" value="UniProtKB-EC"/>
</dbReference>
<dbReference type="PATRIC" id="fig|1706436.3.peg.533"/>
<evidence type="ECO:0000313" key="10">
    <source>
        <dbReference type="Proteomes" id="UP000091929"/>
    </source>
</evidence>
<dbReference type="InterPro" id="IPR051233">
    <property type="entry name" value="Desulfoferrodoxin_SOR"/>
</dbReference>
<dbReference type="EMBL" id="LNGE01000010">
    <property type="protein sequence ID" value="KYC45819.1"/>
    <property type="molecule type" value="Genomic_DNA"/>
</dbReference>
<dbReference type="EMBL" id="LNGF01000011">
    <property type="protein sequence ID" value="KYC48076.1"/>
    <property type="molecule type" value="Genomic_DNA"/>
</dbReference>
<proteinExistence type="inferred from homology"/>
<dbReference type="PANTHER" id="PTHR36541">
    <property type="entry name" value="SUPEROXIDE REDUCTASE-RELATED"/>
    <property type="match status" value="1"/>
</dbReference>
<keyword evidence="5" id="KW-0408">Iron</keyword>
<accession>A0A150ISY1</accession>
<gene>
    <name evidence="8" type="primary">sorA</name>
    <name evidence="7" type="ORF">APG10_00527</name>
    <name evidence="8" type="ORF">APG11_00646</name>
    <name evidence="9" type="ORF">APG12_00799</name>
</gene>
<keyword evidence="8" id="KW-0560">Oxidoreductase</keyword>
<accession>A0A150ILF7</accession>
<dbReference type="PATRIC" id="fig|1706438.3.peg.803"/>
<dbReference type="EMBL" id="LNJC01000013">
    <property type="protein sequence ID" value="KYC50467.1"/>
    <property type="molecule type" value="Genomic_DNA"/>
</dbReference>
<evidence type="ECO:0000313" key="7">
    <source>
        <dbReference type="EMBL" id="KYC45819.1"/>
    </source>
</evidence>
<evidence type="ECO:0000313" key="11">
    <source>
        <dbReference type="Proteomes" id="UP000092401"/>
    </source>
</evidence>
<feature type="domain" description="Desulfoferrodoxin ferrous iron-binding" evidence="6">
    <location>
        <begin position="11"/>
        <end position="124"/>
    </location>
</feature>
<evidence type="ECO:0000259" key="6">
    <source>
        <dbReference type="Pfam" id="PF01880"/>
    </source>
</evidence>
<evidence type="ECO:0000256" key="4">
    <source>
        <dbReference type="ARBA" id="ARBA00022982"/>
    </source>
</evidence>
<reference evidence="10 11" key="1">
    <citation type="journal article" date="2016" name="ISME J.">
        <title>Chasing the elusive Euryarchaeota class WSA2: genomes reveal a uniquely fastidious methyl-reducing methanogen.</title>
        <authorList>
            <person name="Nobu M.K."/>
            <person name="Narihiro T."/>
            <person name="Kuroda K."/>
            <person name="Mei R."/>
            <person name="Liu W.T."/>
        </authorList>
    </citation>
    <scope>NUCLEOTIDE SEQUENCE [LARGE SCALE GENOMIC DNA]</scope>
    <source>
        <strain evidence="7">B03fssc0709_Meth_Bin005</strain>
        <strain evidence="8">B15fssc0709_Meth_Bin003</strain>
        <strain evidence="9">BMIXfssc0709_Meth_Bin006</strain>
    </source>
</reference>
<dbReference type="Proteomes" id="UP000092403">
    <property type="component" value="Unassembled WGS sequence"/>
</dbReference>
<dbReference type="SUPFAM" id="SSF49367">
    <property type="entry name" value="Superoxide reductase-like"/>
    <property type="match status" value="1"/>
</dbReference>
<dbReference type="AlphaFoldDB" id="A0A150ISY1"/>
<evidence type="ECO:0000256" key="2">
    <source>
        <dbReference type="ARBA" id="ARBA00022448"/>
    </source>
</evidence>
<dbReference type="Proteomes" id="UP000092401">
    <property type="component" value="Unassembled WGS sequence"/>
</dbReference>
<evidence type="ECO:0000313" key="9">
    <source>
        <dbReference type="EMBL" id="KYC50467.1"/>
    </source>
</evidence>
<evidence type="ECO:0000256" key="1">
    <source>
        <dbReference type="ARBA" id="ARBA00005941"/>
    </source>
</evidence>
<dbReference type="InterPro" id="IPR002742">
    <property type="entry name" value="Desulfoferrodoxin_Fe-bd_dom"/>
</dbReference>
<evidence type="ECO:0000313" key="8">
    <source>
        <dbReference type="EMBL" id="KYC48076.1"/>
    </source>
</evidence>
<name>A0A150ISY1_9EURY</name>
<dbReference type="PATRIC" id="fig|1706437.3.peg.650"/>
<accession>A0A150IZQ5</accession>
<sequence length="131" mass="14834">MVKIGDKIQEADWKKEKHVPVIECPDSVKANETFEVKVSIGKDIAHPNTTEHHIRWIMLYYQPDGEKALYQVGNYEFTAHGESPQGPNNGPVYTNHEIKTSIKIAKSGTLFAVSLCNIHGLWEFSKEVKIN</sequence>